<reference evidence="3 4" key="1">
    <citation type="submission" date="2017-10" db="EMBL/GenBank/DDBJ databases">
        <title>Comparative genomics in systemic dimorphic fungi from Ajellomycetaceae.</title>
        <authorList>
            <person name="Munoz J.F."/>
            <person name="Mcewen J.G."/>
            <person name="Clay O.K."/>
            <person name="Cuomo C.A."/>
        </authorList>
    </citation>
    <scope>NUCLEOTIDE SEQUENCE [LARGE SCALE GENOMIC DNA]</scope>
    <source>
        <strain evidence="3 4">UAMH4076</strain>
    </source>
</reference>
<evidence type="ECO:0000313" key="4">
    <source>
        <dbReference type="Proteomes" id="UP000226031"/>
    </source>
</evidence>
<dbReference type="Proteomes" id="UP000226031">
    <property type="component" value="Unassembled WGS sequence"/>
</dbReference>
<name>A0A2B7ZKP2_9EURO</name>
<keyword evidence="2" id="KW-1133">Transmembrane helix</keyword>
<dbReference type="AlphaFoldDB" id="A0A2B7ZKP2"/>
<gene>
    <name evidence="3" type="ORF">GX50_03634</name>
</gene>
<keyword evidence="2" id="KW-0812">Transmembrane</keyword>
<feature type="compositionally biased region" description="Polar residues" evidence="1">
    <location>
        <begin position="161"/>
        <end position="172"/>
    </location>
</feature>
<evidence type="ECO:0000313" key="3">
    <source>
        <dbReference type="EMBL" id="PGH33562.1"/>
    </source>
</evidence>
<proteinExistence type="predicted"/>
<evidence type="ECO:0000256" key="1">
    <source>
        <dbReference type="SAM" id="MobiDB-lite"/>
    </source>
</evidence>
<organism evidence="3 4">
    <name type="scientific">[Emmonsia] crescens</name>
    <dbReference type="NCBI Taxonomy" id="73230"/>
    <lineage>
        <taxon>Eukaryota</taxon>
        <taxon>Fungi</taxon>
        <taxon>Dikarya</taxon>
        <taxon>Ascomycota</taxon>
        <taxon>Pezizomycotina</taxon>
        <taxon>Eurotiomycetes</taxon>
        <taxon>Eurotiomycetidae</taxon>
        <taxon>Onygenales</taxon>
        <taxon>Ajellomycetaceae</taxon>
        <taxon>Emergomyces</taxon>
    </lineage>
</organism>
<accession>A0A2B7ZKP2</accession>
<comment type="caution">
    <text evidence="3">The sequence shown here is derived from an EMBL/GenBank/DDBJ whole genome shotgun (WGS) entry which is preliminary data.</text>
</comment>
<sequence>MPQKLVGASISLLVVSLLFFLFHLLPALSRFYGRDAFYLKNAAALNCLANGFEETCPVRSIQYHHHTFDDEPWETKVPAHQRLWIPNAPNIKIFRSIALFSVHRVYPSDQGLSKQNQHQKQKQHSLPSSQISRSERSSKGSHTTLPQYGYVNNNDNDNNKKQSPQSSRQTPLHSPPEIKNIPQLIYASYQQQGQQGQLEQQLRQPPLYKSNTIISSPIDLTSPNTTSSHPLSSSSTSLYPLRATGSKISSREKEIRGSFLGMVVCIVVGVMWI</sequence>
<dbReference type="VEuPathDB" id="FungiDB:EMCG_08617"/>
<evidence type="ECO:0000256" key="2">
    <source>
        <dbReference type="SAM" id="Phobius"/>
    </source>
</evidence>
<feature type="region of interest" description="Disordered" evidence="1">
    <location>
        <begin position="110"/>
        <end position="177"/>
    </location>
</feature>
<protein>
    <submittedName>
        <fullName evidence="3">Uncharacterized protein</fullName>
    </submittedName>
</protein>
<keyword evidence="4" id="KW-1185">Reference proteome</keyword>
<keyword evidence="2" id="KW-0472">Membrane</keyword>
<dbReference type="EMBL" id="PDND01000060">
    <property type="protein sequence ID" value="PGH33562.1"/>
    <property type="molecule type" value="Genomic_DNA"/>
</dbReference>
<feature type="transmembrane region" description="Helical" evidence="2">
    <location>
        <begin position="6"/>
        <end position="25"/>
    </location>
</feature>